<dbReference type="SUPFAM" id="SSF63411">
    <property type="entry name" value="LuxS/MPP-like metallohydrolase"/>
    <property type="match status" value="2"/>
</dbReference>
<dbReference type="InterPro" id="IPR050361">
    <property type="entry name" value="MPP/UQCRC_Complex"/>
</dbReference>
<dbReference type="Proteomes" id="UP000250796">
    <property type="component" value="Chromosome MESINF"/>
</dbReference>
<accession>A0A7Z7LG08</accession>
<dbReference type="GO" id="GO:0004222">
    <property type="term" value="F:metalloendopeptidase activity"/>
    <property type="evidence" value="ECO:0007669"/>
    <property type="project" value="InterPro"/>
</dbReference>
<dbReference type="InterPro" id="IPR011249">
    <property type="entry name" value="Metalloenz_LuxS/M16"/>
</dbReference>
<comment type="similarity">
    <text evidence="1 2">Belongs to the peptidase M16 family.</text>
</comment>
<keyword evidence="6" id="KW-1185">Reference proteome</keyword>
<dbReference type="Pfam" id="PF00675">
    <property type="entry name" value="Peptidase_M16"/>
    <property type="match status" value="1"/>
</dbReference>
<protein>
    <submittedName>
        <fullName evidence="5">Peptidase M16 domain protein</fullName>
    </submittedName>
</protein>
<dbReference type="AlphaFoldDB" id="A0A7Z7LG08"/>
<dbReference type="GO" id="GO:0006508">
    <property type="term" value="P:proteolysis"/>
    <property type="evidence" value="ECO:0007669"/>
    <property type="project" value="InterPro"/>
</dbReference>
<dbReference type="InterPro" id="IPR011765">
    <property type="entry name" value="Pept_M16_N"/>
</dbReference>
<sequence>MSILYNELSNNATLVGERKEETRTVSMAFAVKVGSADEDDPISGVSHFIEHTLFKGTKDRNAFEIKEPIERIGGSLNAYTGRISTVYYAKVPDTYSHEALDILFDLISSPRFEESAIELERGVILEEIASAEDDPYDRIYDMTIQKVWDRDFGRPILGYDSTVKVLTREDISNFYENKYIADRAIFAVTGNYRDSLIDSAREKLLSLQRKNSETPATKSPVISKEPLWIVEKRKDLQQVHLLLTKEAPGRRNRDDFEAFKVFNILFGSGMSSILFHNIREELGMVYNINSEFVSYTESGAFMINASTNPKNLDDLIGSLENELHRIVEKGVSRAQFNYGAERLRGKLLMSTEGTLSTLSRFLDDVVICGQPDSLETLIEKIDKLTIEELNDVAKKYLSGSWNVSLLLPKNMPDSSFVARHGFSI</sequence>
<gene>
    <name evidence="5" type="ORF">MESINF_1908</name>
</gene>
<evidence type="ECO:0000313" key="6">
    <source>
        <dbReference type="Proteomes" id="UP000250796"/>
    </source>
</evidence>
<evidence type="ECO:0000256" key="2">
    <source>
        <dbReference type="RuleBase" id="RU004447"/>
    </source>
</evidence>
<dbReference type="Pfam" id="PF05193">
    <property type="entry name" value="Peptidase_M16_C"/>
    <property type="match status" value="1"/>
</dbReference>
<dbReference type="PANTHER" id="PTHR11851">
    <property type="entry name" value="METALLOPROTEASE"/>
    <property type="match status" value="1"/>
</dbReference>
<feature type="domain" description="Peptidase M16 N-terminal" evidence="3">
    <location>
        <begin position="17"/>
        <end position="151"/>
    </location>
</feature>
<reference evidence="5 6" key="1">
    <citation type="submission" date="2017-01" db="EMBL/GenBank/DDBJ databases">
        <authorList>
            <person name="Erauso G."/>
        </authorList>
    </citation>
    <scope>NUCLEOTIDE SEQUENCE [LARGE SCALE GENOMIC DNA]</scope>
    <source>
        <strain evidence="5">MESINF1</strain>
    </source>
</reference>
<evidence type="ECO:0000313" key="5">
    <source>
        <dbReference type="EMBL" id="SSC13352.1"/>
    </source>
</evidence>
<dbReference type="GO" id="GO:0046872">
    <property type="term" value="F:metal ion binding"/>
    <property type="evidence" value="ECO:0007669"/>
    <property type="project" value="InterPro"/>
</dbReference>
<dbReference type="PROSITE" id="PS00143">
    <property type="entry name" value="INSULINASE"/>
    <property type="match status" value="1"/>
</dbReference>
<dbReference type="InterPro" id="IPR001431">
    <property type="entry name" value="Pept_M16_Zn_BS"/>
</dbReference>
<proteinExistence type="inferred from homology"/>
<dbReference type="KEGG" id="minf:MESINF_1908"/>
<dbReference type="Gene3D" id="3.30.830.10">
    <property type="entry name" value="Metalloenzyme, LuxS/M16 peptidase-like"/>
    <property type="match status" value="2"/>
</dbReference>
<dbReference type="PANTHER" id="PTHR11851:SF49">
    <property type="entry name" value="MITOCHONDRIAL-PROCESSING PEPTIDASE SUBUNIT ALPHA"/>
    <property type="match status" value="1"/>
</dbReference>
<evidence type="ECO:0000259" key="3">
    <source>
        <dbReference type="Pfam" id="PF00675"/>
    </source>
</evidence>
<dbReference type="EMBL" id="LS974202">
    <property type="protein sequence ID" value="SSC13352.1"/>
    <property type="molecule type" value="Genomic_DNA"/>
</dbReference>
<evidence type="ECO:0000259" key="4">
    <source>
        <dbReference type="Pfam" id="PF05193"/>
    </source>
</evidence>
<feature type="domain" description="Peptidase M16 C-terminal" evidence="4">
    <location>
        <begin position="166"/>
        <end position="339"/>
    </location>
</feature>
<dbReference type="InterPro" id="IPR007863">
    <property type="entry name" value="Peptidase_M16_C"/>
</dbReference>
<organism evidence="5 6">
    <name type="scientific">Mesotoga infera</name>
    <dbReference type="NCBI Taxonomy" id="1236046"/>
    <lineage>
        <taxon>Bacteria</taxon>
        <taxon>Thermotogati</taxon>
        <taxon>Thermotogota</taxon>
        <taxon>Thermotogae</taxon>
        <taxon>Kosmotogales</taxon>
        <taxon>Kosmotogaceae</taxon>
        <taxon>Mesotoga</taxon>
    </lineage>
</organism>
<evidence type="ECO:0000256" key="1">
    <source>
        <dbReference type="ARBA" id="ARBA00007261"/>
    </source>
</evidence>
<name>A0A7Z7LG08_9BACT</name>